<reference evidence="2 3" key="1">
    <citation type="submission" date="2020-11" db="EMBL/GenBank/DDBJ databases">
        <title>Draft genome sequencing of a Lachnospiraceae strain isolated from anoxic soil subjected to BSD treatment.</title>
        <authorList>
            <person name="Uek A."/>
            <person name="Tonouchi A."/>
        </authorList>
    </citation>
    <scope>NUCLEOTIDE SEQUENCE [LARGE SCALE GENOMIC DNA]</scope>
    <source>
        <strain evidence="2 3">TB5</strain>
    </source>
</reference>
<dbReference type="Gene3D" id="3.30.1340.10">
    <property type="entry name" value="HPr-like"/>
    <property type="match status" value="1"/>
</dbReference>
<evidence type="ECO:0000259" key="1">
    <source>
        <dbReference type="Pfam" id="PF00381"/>
    </source>
</evidence>
<dbReference type="InterPro" id="IPR000032">
    <property type="entry name" value="HPr-like"/>
</dbReference>
<dbReference type="AlphaFoldDB" id="A0A7R7IBR4"/>
<proteinExistence type="predicted"/>
<gene>
    <name evidence="2" type="ORF">bsdtb5_12080</name>
</gene>
<keyword evidence="3" id="KW-1185">Reference proteome</keyword>
<dbReference type="KEGG" id="ahb:bsdtb5_12080"/>
<protein>
    <recommendedName>
        <fullName evidence="1">HPr domain-containing protein</fullName>
    </recommendedName>
</protein>
<dbReference type="RefSeq" id="WP_271715167.1">
    <property type="nucleotide sequence ID" value="NZ_AP024169.1"/>
</dbReference>
<dbReference type="Proteomes" id="UP000595897">
    <property type="component" value="Chromosome"/>
</dbReference>
<accession>A0A7R7IBR4</accession>
<sequence>MDYKIKLNTPEDVNEFVKAANECDFDVDISYNRFIVDAKSILGVLCLNLRQSLKVSAQSRDIQFEEFLKKYEVA</sequence>
<organism evidence="2 3">
    <name type="scientific">Anaeromicropila herbilytica</name>
    <dbReference type="NCBI Taxonomy" id="2785025"/>
    <lineage>
        <taxon>Bacteria</taxon>
        <taxon>Bacillati</taxon>
        <taxon>Bacillota</taxon>
        <taxon>Clostridia</taxon>
        <taxon>Lachnospirales</taxon>
        <taxon>Lachnospiraceae</taxon>
        <taxon>Anaeromicropila</taxon>
    </lineage>
</organism>
<feature type="domain" description="HPr" evidence="1">
    <location>
        <begin position="15"/>
        <end position="57"/>
    </location>
</feature>
<dbReference type="EMBL" id="AP024169">
    <property type="protein sequence ID" value="BCN29913.1"/>
    <property type="molecule type" value="Genomic_DNA"/>
</dbReference>
<evidence type="ECO:0000313" key="2">
    <source>
        <dbReference type="EMBL" id="BCN29913.1"/>
    </source>
</evidence>
<dbReference type="InterPro" id="IPR035895">
    <property type="entry name" value="HPr-like_sf"/>
</dbReference>
<dbReference type="Pfam" id="PF00381">
    <property type="entry name" value="PTS-HPr"/>
    <property type="match status" value="1"/>
</dbReference>
<evidence type="ECO:0000313" key="3">
    <source>
        <dbReference type="Proteomes" id="UP000595897"/>
    </source>
</evidence>
<dbReference type="SUPFAM" id="SSF55594">
    <property type="entry name" value="HPr-like"/>
    <property type="match status" value="1"/>
</dbReference>
<name>A0A7R7IBR4_9FIRM</name>